<dbReference type="Gene3D" id="3.20.20.80">
    <property type="entry name" value="Glycosidases"/>
    <property type="match status" value="1"/>
</dbReference>
<evidence type="ECO:0000259" key="7">
    <source>
        <dbReference type="Pfam" id="PF01120"/>
    </source>
</evidence>
<evidence type="ECO:0000256" key="2">
    <source>
        <dbReference type="ARBA" id="ARBA00012662"/>
    </source>
</evidence>
<keyword evidence="6" id="KW-0472">Membrane</keyword>
<dbReference type="PANTHER" id="PTHR10030:SF2">
    <property type="entry name" value="TISSUE ALPHA-L-FUCOSIDASE"/>
    <property type="match status" value="1"/>
</dbReference>
<evidence type="ECO:0000313" key="9">
    <source>
        <dbReference type="Proteomes" id="UP000645828"/>
    </source>
</evidence>
<dbReference type="SMART" id="SM00812">
    <property type="entry name" value="Alpha_L_fucos"/>
    <property type="match status" value="1"/>
</dbReference>
<dbReference type="SUPFAM" id="SSF51445">
    <property type="entry name" value="(Trans)glycosidases"/>
    <property type="match status" value="1"/>
</dbReference>
<evidence type="ECO:0000256" key="6">
    <source>
        <dbReference type="SAM" id="Phobius"/>
    </source>
</evidence>
<evidence type="ECO:0000256" key="3">
    <source>
        <dbReference type="ARBA" id="ARBA00022729"/>
    </source>
</evidence>
<keyword evidence="9" id="KW-1185">Reference proteome</keyword>
<proteinExistence type="inferred from homology"/>
<reference evidence="8" key="1">
    <citation type="submission" date="2020-12" db="EMBL/GenBank/DDBJ databases">
        <authorList>
            <consortium name="Molecular Ecology Group"/>
        </authorList>
    </citation>
    <scope>NUCLEOTIDE SEQUENCE</scope>
    <source>
        <strain evidence="8">TBG_1078</strain>
    </source>
</reference>
<name>A0A811ZP82_NYCPR</name>
<keyword evidence="6" id="KW-1133">Transmembrane helix</keyword>
<sequence length="180" mass="20953">MWRRVVLTTKYHRAFSKWPSPINGFKTQHLVSVKTMPELFDLKCSCYQGWYYSCQDKFKPGKSVDHKWEICTTTYKSSRIIITIGFEGNYLLNVEPTKDGPVVPIIQERLLAAGKWWCIHGEAYLWYTSKGSAMYALLLHWSKNEVRMLGAREDLRWSTVLDKIFLIFLTSPFALLVGFA</sequence>
<dbReference type="Proteomes" id="UP000645828">
    <property type="component" value="Unassembled WGS sequence"/>
</dbReference>
<dbReference type="Pfam" id="PF01120">
    <property type="entry name" value="Alpha_L_fucos"/>
    <property type="match status" value="1"/>
</dbReference>
<evidence type="ECO:0000256" key="1">
    <source>
        <dbReference type="ARBA" id="ARBA00007951"/>
    </source>
</evidence>
<dbReference type="AlphaFoldDB" id="A0A811ZP82"/>
<keyword evidence="4" id="KW-0378">Hydrolase</keyword>
<dbReference type="InterPro" id="IPR000933">
    <property type="entry name" value="Glyco_hydro_29"/>
</dbReference>
<evidence type="ECO:0000313" key="8">
    <source>
        <dbReference type="EMBL" id="CAD7690531.1"/>
    </source>
</evidence>
<gene>
    <name evidence="8" type="ORF">NYPRO_LOCUS23325</name>
</gene>
<feature type="transmembrane region" description="Helical" evidence="6">
    <location>
        <begin position="160"/>
        <end position="179"/>
    </location>
</feature>
<dbReference type="InterPro" id="IPR057739">
    <property type="entry name" value="Glyco_hydro_29_N"/>
</dbReference>
<dbReference type="GO" id="GO:0004560">
    <property type="term" value="F:alpha-L-fucosidase activity"/>
    <property type="evidence" value="ECO:0007669"/>
    <property type="project" value="UniProtKB-EC"/>
</dbReference>
<keyword evidence="3" id="KW-0732">Signal</keyword>
<evidence type="ECO:0000256" key="4">
    <source>
        <dbReference type="ARBA" id="ARBA00022801"/>
    </source>
</evidence>
<dbReference type="InterPro" id="IPR017853">
    <property type="entry name" value="GH"/>
</dbReference>
<protein>
    <recommendedName>
        <fullName evidence="2">alpha-L-fucosidase</fullName>
        <ecNumber evidence="2">3.2.1.51</ecNumber>
    </recommendedName>
</protein>
<dbReference type="GO" id="GO:0016139">
    <property type="term" value="P:glycoside catabolic process"/>
    <property type="evidence" value="ECO:0007669"/>
    <property type="project" value="TreeGrafter"/>
</dbReference>
<feature type="domain" description="Glycoside hydrolase family 29 N-terminal" evidence="7">
    <location>
        <begin position="46"/>
        <end position="122"/>
    </location>
</feature>
<organism evidence="8 9">
    <name type="scientific">Nyctereutes procyonoides</name>
    <name type="common">Raccoon dog</name>
    <name type="synonym">Canis procyonoides</name>
    <dbReference type="NCBI Taxonomy" id="34880"/>
    <lineage>
        <taxon>Eukaryota</taxon>
        <taxon>Metazoa</taxon>
        <taxon>Chordata</taxon>
        <taxon>Craniata</taxon>
        <taxon>Vertebrata</taxon>
        <taxon>Euteleostomi</taxon>
        <taxon>Mammalia</taxon>
        <taxon>Eutheria</taxon>
        <taxon>Laurasiatheria</taxon>
        <taxon>Carnivora</taxon>
        <taxon>Caniformia</taxon>
        <taxon>Canidae</taxon>
        <taxon>Nyctereutes</taxon>
    </lineage>
</organism>
<dbReference type="GO" id="GO:0005764">
    <property type="term" value="C:lysosome"/>
    <property type="evidence" value="ECO:0007669"/>
    <property type="project" value="TreeGrafter"/>
</dbReference>
<comment type="similarity">
    <text evidence="1">Belongs to the glycosyl hydrolase 29 family.</text>
</comment>
<evidence type="ECO:0000256" key="5">
    <source>
        <dbReference type="ARBA" id="ARBA00023295"/>
    </source>
</evidence>
<keyword evidence="5" id="KW-0326">Glycosidase</keyword>
<dbReference type="GO" id="GO:0006004">
    <property type="term" value="P:fucose metabolic process"/>
    <property type="evidence" value="ECO:0007669"/>
    <property type="project" value="TreeGrafter"/>
</dbReference>
<dbReference type="EMBL" id="CAJHUB010000771">
    <property type="protein sequence ID" value="CAD7690531.1"/>
    <property type="molecule type" value="Genomic_DNA"/>
</dbReference>
<keyword evidence="6" id="KW-0812">Transmembrane</keyword>
<comment type="caution">
    <text evidence="8">The sequence shown here is derived from an EMBL/GenBank/DDBJ whole genome shotgun (WGS) entry which is preliminary data.</text>
</comment>
<dbReference type="EC" id="3.2.1.51" evidence="2"/>
<accession>A0A811ZP82</accession>
<dbReference type="PANTHER" id="PTHR10030">
    <property type="entry name" value="ALPHA-L-FUCOSIDASE"/>
    <property type="match status" value="1"/>
</dbReference>